<proteinExistence type="predicted"/>
<evidence type="ECO:0000313" key="1">
    <source>
        <dbReference type="EMBL" id="KAF2867878.1"/>
    </source>
</evidence>
<dbReference type="Proteomes" id="UP000481861">
    <property type="component" value="Unassembled WGS sequence"/>
</dbReference>
<dbReference type="EMBL" id="JAADJZ010000021">
    <property type="protein sequence ID" value="KAF2867878.1"/>
    <property type="molecule type" value="Genomic_DNA"/>
</dbReference>
<dbReference type="PANTHER" id="PTHR42085:SF1">
    <property type="entry name" value="F-BOX DOMAIN-CONTAINING PROTEIN"/>
    <property type="match status" value="1"/>
</dbReference>
<protein>
    <submittedName>
        <fullName evidence="1">Uncharacterized protein</fullName>
    </submittedName>
</protein>
<reference evidence="1 2" key="1">
    <citation type="submission" date="2020-01" db="EMBL/GenBank/DDBJ databases">
        <authorList>
            <consortium name="DOE Joint Genome Institute"/>
            <person name="Haridas S."/>
            <person name="Albert R."/>
            <person name="Binder M."/>
            <person name="Bloem J."/>
            <person name="Labutti K."/>
            <person name="Salamov A."/>
            <person name="Andreopoulos B."/>
            <person name="Baker S.E."/>
            <person name="Barry K."/>
            <person name="Bills G."/>
            <person name="Bluhm B.H."/>
            <person name="Cannon C."/>
            <person name="Castanera R."/>
            <person name="Culley D.E."/>
            <person name="Daum C."/>
            <person name="Ezra D."/>
            <person name="Gonzalez J.B."/>
            <person name="Henrissat B."/>
            <person name="Kuo A."/>
            <person name="Liang C."/>
            <person name="Lipzen A."/>
            <person name="Lutzoni F."/>
            <person name="Magnuson J."/>
            <person name="Mondo S."/>
            <person name="Nolan M."/>
            <person name="Ohm R."/>
            <person name="Pangilinan J."/>
            <person name="Park H.-J.H."/>
            <person name="Ramirez L."/>
            <person name="Alfaro M."/>
            <person name="Sun H."/>
            <person name="Tritt A."/>
            <person name="Yoshinaga Y."/>
            <person name="Zwiers L.-H.L."/>
            <person name="Turgeon B.G."/>
            <person name="Goodwin S.B."/>
            <person name="Spatafora J.W."/>
            <person name="Crous P.W."/>
            <person name="Grigoriev I.V."/>
        </authorList>
    </citation>
    <scope>NUCLEOTIDE SEQUENCE [LARGE SCALE GENOMIC DNA]</scope>
    <source>
        <strain evidence="1 2">CBS 611.86</strain>
    </source>
</reference>
<comment type="caution">
    <text evidence="1">The sequence shown here is derived from an EMBL/GenBank/DDBJ whole genome shotgun (WGS) entry which is preliminary data.</text>
</comment>
<dbReference type="InterPro" id="IPR038883">
    <property type="entry name" value="AN11006-like"/>
</dbReference>
<keyword evidence="2" id="KW-1185">Reference proteome</keyword>
<dbReference type="AlphaFoldDB" id="A0A7C8M435"/>
<name>A0A7C8M435_9PLEO</name>
<dbReference type="PANTHER" id="PTHR42085">
    <property type="entry name" value="F-BOX DOMAIN-CONTAINING PROTEIN"/>
    <property type="match status" value="1"/>
</dbReference>
<sequence>MSQSPTSPQGNSQLEIDLSTAHSQHQSPLFYKIPAEIRNEILRLALVAYDDPEKLYARETYWTRPGFKGQKKIDMQLLRVCKRIYEETKVVPLSELEVCFYFGDRDRRPPELHHMNLSGAPKYVQAFTPTQWSQITSIRFIAQMYMLEERTLCSNIFTARSQLKPSTVTITLRYTDWWWWEDNAHLSTKRFVDMNSLRWPDSVKTVIMEMETIEVKRKELDEVIKTVCENPDTWLWRRKDGTELRVVQGQVGEWTWQGPTTFGGKRTFKHHGTGDSMGYLVKVLTWKAV</sequence>
<organism evidence="1 2">
    <name type="scientific">Massariosphaeria phaeospora</name>
    <dbReference type="NCBI Taxonomy" id="100035"/>
    <lineage>
        <taxon>Eukaryota</taxon>
        <taxon>Fungi</taxon>
        <taxon>Dikarya</taxon>
        <taxon>Ascomycota</taxon>
        <taxon>Pezizomycotina</taxon>
        <taxon>Dothideomycetes</taxon>
        <taxon>Pleosporomycetidae</taxon>
        <taxon>Pleosporales</taxon>
        <taxon>Pleosporales incertae sedis</taxon>
        <taxon>Massariosphaeria</taxon>
    </lineage>
</organism>
<dbReference type="OrthoDB" id="288942at2759"/>
<gene>
    <name evidence="1" type="ORF">BDV95DRAFT_610317</name>
</gene>
<evidence type="ECO:0000313" key="2">
    <source>
        <dbReference type="Proteomes" id="UP000481861"/>
    </source>
</evidence>
<accession>A0A7C8M435</accession>